<protein>
    <submittedName>
        <fullName evidence="1">Uncharacterized protein</fullName>
    </submittedName>
</protein>
<dbReference type="OrthoDB" id="2339186at2759"/>
<organism evidence="1 2">
    <name type="scientific">Rhizophagus irregularis</name>
    <dbReference type="NCBI Taxonomy" id="588596"/>
    <lineage>
        <taxon>Eukaryota</taxon>
        <taxon>Fungi</taxon>
        <taxon>Fungi incertae sedis</taxon>
        <taxon>Mucoromycota</taxon>
        <taxon>Glomeromycotina</taxon>
        <taxon>Glomeromycetes</taxon>
        <taxon>Glomerales</taxon>
        <taxon>Glomeraceae</taxon>
        <taxon>Rhizophagus</taxon>
    </lineage>
</organism>
<dbReference type="AlphaFoldDB" id="A0A2I1EQM0"/>
<dbReference type="VEuPathDB" id="FungiDB:RhiirA1_397195"/>
<dbReference type="EMBL" id="LLXJ01002448">
    <property type="protein sequence ID" value="PKB98837.1"/>
    <property type="molecule type" value="Genomic_DNA"/>
</dbReference>
<dbReference type="Proteomes" id="UP000232722">
    <property type="component" value="Unassembled WGS sequence"/>
</dbReference>
<gene>
    <name evidence="1" type="ORF">RhiirA5_430732</name>
</gene>
<dbReference type="VEuPathDB" id="FungiDB:FUN_004260"/>
<dbReference type="PANTHER" id="PTHR31424:SF5">
    <property type="entry name" value="APPLE DOMAIN-CONTAINING PROTEIN"/>
    <property type="match status" value="1"/>
</dbReference>
<evidence type="ECO:0000313" key="1">
    <source>
        <dbReference type="EMBL" id="PKB98837.1"/>
    </source>
</evidence>
<comment type="caution">
    <text evidence="1">The sequence shown here is derived from an EMBL/GenBank/DDBJ whole genome shotgun (WGS) entry which is preliminary data.</text>
</comment>
<evidence type="ECO:0000313" key="2">
    <source>
        <dbReference type="Proteomes" id="UP000232722"/>
    </source>
</evidence>
<name>A0A2I1EQM0_9GLOM</name>
<dbReference type="PANTHER" id="PTHR31424">
    <property type="entry name" value="PROTEIN CBG23806"/>
    <property type="match status" value="1"/>
</dbReference>
<sequence>MVIIEEIGNYPEDDTIIYKQRNEKGIVNRSFTYKIITVGKYPDKKILQVTRAPNCYPIPDDYKIQTKWGRGNENKVIQCIITYQDNKPLYCIQYGENFSEQVFSKSSATNAADLLHKKFTESNAKTSGILLFGLQLNKLKEYRETKSVKPHTKILKPVNEMTTSGLTKRATKISSKVSEQFSEIANNYYLSEDVPLLKSIEFSVKDKRYDIYYGKENQVLKHKKEVAIVRAMDKSRISRDGYRYLTAIEPNLPKENAISEQKVFINNLMEQNVKIKIINIEATAAVDPDEVPHIMDENIVETVINSVGKAGVRSIKEILIFLIPSLVRKNILNSSQPIISIRISGDGRNVGRKVKHVMITFAILNHKKVLFSPEYHYTLILYPGSEEYNTLDITTRLLREELWQLKNQGLTIGNVHWKFELYFSSDWKFLITCLGFNSPTSNYFCPWCLIKKNQHSDLDANWTISKNMNNLRNNYTFYSGHHKKPLFDMIEIENYLVDELHVMLRITDRLWSLVIHEVIESGFFDIAREVIIKEMQRIGVRFQFWQERDSNKWSYTSLMGQEKLKVLQFQSAAKAWLNYFLTPSIGNPEDSDFIKGLYRPVDITPYMHVLVWHIWEFMEKHNKWGIKSFSCSPVEKKNHMQVSFFFRKTMKDGGKLVNSKAAIVEILEEENRSLYELSDNISFICDRPQKIRIINKKIKPNRVQI</sequence>
<accession>A0A2I1EQM0</accession>
<reference evidence="1 2" key="2">
    <citation type="submission" date="2017-09" db="EMBL/GenBank/DDBJ databases">
        <title>Extensive intraspecific genome diversity in a model arbuscular mycorrhizal fungus.</title>
        <authorList>
            <person name="Chen E.C."/>
            <person name="Morin E."/>
            <person name="Beaudet D."/>
            <person name="Noel J."/>
            <person name="Ndikumana S."/>
            <person name="Charron P."/>
            <person name="St-Onge C."/>
            <person name="Giorgi J."/>
            <person name="Grigoriev I.V."/>
            <person name="Roux C."/>
            <person name="Martin F.M."/>
            <person name="Corradi N."/>
        </authorList>
    </citation>
    <scope>NUCLEOTIDE SEQUENCE [LARGE SCALE GENOMIC DNA]</scope>
    <source>
        <strain evidence="1 2">A5</strain>
    </source>
</reference>
<proteinExistence type="predicted"/>
<reference evidence="1 2" key="1">
    <citation type="submission" date="2016-04" db="EMBL/GenBank/DDBJ databases">
        <title>Genome analyses suggest a sexual origin of heterokaryosis in a supposedly ancient asexual fungus.</title>
        <authorList>
            <person name="Ropars J."/>
            <person name="Sedzielewska K."/>
            <person name="Noel J."/>
            <person name="Charron P."/>
            <person name="Farinelli L."/>
            <person name="Marton T."/>
            <person name="Kruger M."/>
            <person name="Pelin A."/>
            <person name="Brachmann A."/>
            <person name="Corradi N."/>
        </authorList>
    </citation>
    <scope>NUCLEOTIDE SEQUENCE [LARGE SCALE GENOMIC DNA]</scope>
    <source>
        <strain evidence="1 2">A5</strain>
    </source>
</reference>
<dbReference type="VEuPathDB" id="FungiDB:RhiirFUN_015267"/>